<evidence type="ECO:0000256" key="3">
    <source>
        <dbReference type="PIRSR" id="PIRSR603782-1"/>
    </source>
</evidence>
<dbReference type="InterPro" id="IPR036249">
    <property type="entry name" value="Thioredoxin-like_sf"/>
</dbReference>
<feature type="binding site" evidence="3">
    <location>
        <position position="148"/>
    </location>
    <ligand>
        <name>Cu cation</name>
        <dbReference type="ChEBI" id="CHEBI:23378"/>
    </ligand>
</feature>
<evidence type="ECO:0000313" key="8">
    <source>
        <dbReference type="Proteomes" id="UP000580517"/>
    </source>
</evidence>
<dbReference type="InterPro" id="IPR003782">
    <property type="entry name" value="SCO1/SenC"/>
</dbReference>
<gene>
    <name evidence="7" type="ORF">H0A68_00740</name>
</gene>
<keyword evidence="4" id="KW-1015">Disulfide bond</keyword>
<keyword evidence="8" id="KW-1185">Reference proteome</keyword>
<dbReference type="Pfam" id="PF02630">
    <property type="entry name" value="SCO1-SenC"/>
    <property type="match status" value="1"/>
</dbReference>
<feature type="domain" description="Thioredoxin" evidence="6">
    <location>
        <begin position="21"/>
        <end position="185"/>
    </location>
</feature>
<evidence type="ECO:0000256" key="4">
    <source>
        <dbReference type="PIRSR" id="PIRSR603782-2"/>
    </source>
</evidence>
<dbReference type="AlphaFoldDB" id="A0A853FBE3"/>
<protein>
    <submittedName>
        <fullName evidence="7">SCO family protein</fullName>
    </submittedName>
</protein>
<feature type="transmembrane region" description="Helical" evidence="5">
    <location>
        <begin position="208"/>
        <end position="234"/>
    </location>
</feature>
<dbReference type="SUPFAM" id="SSF52833">
    <property type="entry name" value="Thioredoxin-like"/>
    <property type="match status" value="1"/>
</dbReference>
<evidence type="ECO:0000256" key="2">
    <source>
        <dbReference type="ARBA" id="ARBA00023008"/>
    </source>
</evidence>
<evidence type="ECO:0000259" key="6">
    <source>
        <dbReference type="PROSITE" id="PS51352"/>
    </source>
</evidence>
<dbReference type="EMBL" id="JACCEW010000001">
    <property type="protein sequence ID" value="NYT35386.1"/>
    <property type="molecule type" value="Genomic_DNA"/>
</dbReference>
<evidence type="ECO:0000256" key="1">
    <source>
        <dbReference type="ARBA" id="ARBA00010996"/>
    </source>
</evidence>
<dbReference type="RefSeq" id="WP_180029179.1">
    <property type="nucleotide sequence ID" value="NZ_JACCEW010000001.1"/>
</dbReference>
<keyword evidence="3" id="KW-0479">Metal-binding</keyword>
<dbReference type="CDD" id="cd02968">
    <property type="entry name" value="SCO"/>
    <property type="match status" value="1"/>
</dbReference>
<dbReference type="PANTHER" id="PTHR12151:SF8">
    <property type="entry name" value="THIOREDOXIN DOMAIN-CONTAINING PROTEIN"/>
    <property type="match status" value="1"/>
</dbReference>
<accession>A0A853FBE3</accession>
<feature type="binding site" evidence="3">
    <location>
        <position position="61"/>
    </location>
    <ligand>
        <name>Cu cation</name>
        <dbReference type="ChEBI" id="CHEBI:23378"/>
    </ligand>
</feature>
<dbReference type="PANTHER" id="PTHR12151">
    <property type="entry name" value="ELECTRON TRANSPORT PROTIN SCO1/SENC FAMILY MEMBER"/>
    <property type="match status" value="1"/>
</dbReference>
<organism evidence="7 8">
    <name type="scientific">Allopusillimonas soli</name>
    <dbReference type="NCBI Taxonomy" id="659016"/>
    <lineage>
        <taxon>Bacteria</taxon>
        <taxon>Pseudomonadati</taxon>
        <taxon>Pseudomonadota</taxon>
        <taxon>Betaproteobacteria</taxon>
        <taxon>Burkholderiales</taxon>
        <taxon>Alcaligenaceae</taxon>
        <taxon>Allopusillimonas</taxon>
    </lineage>
</organism>
<comment type="caution">
    <text evidence="7">The sequence shown here is derived from an EMBL/GenBank/DDBJ whole genome shotgun (WGS) entry which is preliminary data.</text>
</comment>
<keyword evidence="5" id="KW-1133">Transmembrane helix</keyword>
<dbReference type="Gene3D" id="3.40.30.10">
    <property type="entry name" value="Glutaredoxin"/>
    <property type="match status" value="1"/>
</dbReference>
<comment type="similarity">
    <text evidence="1">Belongs to the SCO1/2 family.</text>
</comment>
<evidence type="ECO:0000256" key="5">
    <source>
        <dbReference type="SAM" id="Phobius"/>
    </source>
</evidence>
<sequence>MLLLACAMAMVHASPAPLFHQRPGTGLPLDAVFRDADGHVRQLSSYFGTSPVIMVFGYYHCPRLCSTIMDGVLQVARETGLPYTIVGVGIDPRETSDDAARKLKAYRRSGEDTGALHLLTGQQHQIARLAKAAGFTYSYDREHDQYSHPAGFLIATPDGVISRYFSGLRFDSRDVRLALIEASDERVGSLTEQVLLLCSHYDPLAGRYTVTVMTVVRMIGLLTLIGLAGGIWIARRNARRPS</sequence>
<reference evidence="7 8" key="1">
    <citation type="submission" date="2020-07" db="EMBL/GenBank/DDBJ databases">
        <title>Taxonomic revisions and descriptions of new bacterial species based on genomic comparisons in the high-G+C-content subgroup of the family Alcaligenaceae.</title>
        <authorList>
            <person name="Szabo A."/>
            <person name="Felfoldi T."/>
        </authorList>
    </citation>
    <scope>NUCLEOTIDE SEQUENCE [LARGE SCALE GENOMIC DNA]</scope>
    <source>
        <strain evidence="7 8">DSM 25264</strain>
    </source>
</reference>
<feature type="disulfide bond" description="Redox-active" evidence="4">
    <location>
        <begin position="61"/>
        <end position="65"/>
    </location>
</feature>
<name>A0A853FBE3_9BURK</name>
<dbReference type="InterPro" id="IPR013766">
    <property type="entry name" value="Thioredoxin_domain"/>
</dbReference>
<evidence type="ECO:0000313" key="7">
    <source>
        <dbReference type="EMBL" id="NYT35386.1"/>
    </source>
</evidence>
<keyword evidence="2 3" id="KW-0186">Copper</keyword>
<dbReference type="Proteomes" id="UP000580517">
    <property type="component" value="Unassembled WGS sequence"/>
</dbReference>
<keyword evidence="5" id="KW-0472">Membrane</keyword>
<dbReference type="PROSITE" id="PS51352">
    <property type="entry name" value="THIOREDOXIN_2"/>
    <property type="match status" value="1"/>
</dbReference>
<proteinExistence type="inferred from homology"/>
<feature type="binding site" evidence="3">
    <location>
        <position position="65"/>
    </location>
    <ligand>
        <name>Cu cation</name>
        <dbReference type="ChEBI" id="CHEBI:23378"/>
    </ligand>
</feature>
<keyword evidence="5" id="KW-0812">Transmembrane</keyword>